<gene>
    <name evidence="3" type="ORF">CC1G_12689</name>
</gene>
<evidence type="ECO:0000313" key="3">
    <source>
        <dbReference type="EMBL" id="EAU87248.2"/>
    </source>
</evidence>
<feature type="compositionally biased region" description="Low complexity" evidence="1">
    <location>
        <begin position="545"/>
        <end position="561"/>
    </location>
</feature>
<dbReference type="VEuPathDB" id="FungiDB:CC1G_12689"/>
<feature type="region of interest" description="Disordered" evidence="1">
    <location>
        <begin position="343"/>
        <end position="566"/>
    </location>
</feature>
<feature type="compositionally biased region" description="Basic and acidic residues" evidence="1">
    <location>
        <begin position="234"/>
        <end position="262"/>
    </location>
</feature>
<feature type="compositionally biased region" description="Polar residues" evidence="1">
    <location>
        <begin position="28"/>
        <end position="51"/>
    </location>
</feature>
<dbReference type="OMA" id="NMMVQAL"/>
<organism evidence="3 4">
    <name type="scientific">Coprinopsis cinerea (strain Okayama-7 / 130 / ATCC MYA-4618 / FGSC 9003)</name>
    <name type="common">Inky cap fungus</name>
    <name type="synonym">Hormographiella aspergillata</name>
    <dbReference type="NCBI Taxonomy" id="240176"/>
    <lineage>
        <taxon>Eukaryota</taxon>
        <taxon>Fungi</taxon>
        <taxon>Dikarya</taxon>
        <taxon>Basidiomycota</taxon>
        <taxon>Agaricomycotina</taxon>
        <taxon>Agaricomycetes</taxon>
        <taxon>Agaricomycetidae</taxon>
        <taxon>Agaricales</taxon>
        <taxon>Agaricineae</taxon>
        <taxon>Psathyrellaceae</taxon>
        <taxon>Coprinopsis</taxon>
    </lineage>
</organism>
<dbReference type="EMBL" id="AACS02000010">
    <property type="protein sequence ID" value="EAU87248.2"/>
    <property type="molecule type" value="Genomic_DNA"/>
</dbReference>
<dbReference type="PANTHER" id="PTHR47349">
    <property type="entry name" value="CHROMOSOME 8, WHOLE GENOME SHOTGUN SEQUENCE"/>
    <property type="match status" value="1"/>
</dbReference>
<feature type="compositionally biased region" description="Basic and acidic residues" evidence="1">
    <location>
        <begin position="381"/>
        <end position="394"/>
    </location>
</feature>
<protein>
    <recommendedName>
        <fullName evidence="2">YMC020W-like alpha/beta hydrolase domain-containing protein</fullName>
    </recommendedName>
</protein>
<dbReference type="InterPro" id="IPR058933">
    <property type="entry name" value="YMC020W-like_ab_hydrolase"/>
</dbReference>
<dbReference type="AlphaFoldDB" id="A8NKY0"/>
<feature type="compositionally biased region" description="Gly residues" evidence="1">
    <location>
        <begin position="289"/>
        <end position="307"/>
    </location>
</feature>
<dbReference type="KEGG" id="cci:CC1G_12689"/>
<dbReference type="PANTHER" id="PTHR47349:SF1">
    <property type="entry name" value="AER328WP"/>
    <property type="match status" value="1"/>
</dbReference>
<feature type="domain" description="YMC020W-like alpha/beta hydrolase" evidence="2">
    <location>
        <begin position="896"/>
        <end position="1098"/>
    </location>
</feature>
<dbReference type="Proteomes" id="UP000001861">
    <property type="component" value="Unassembled WGS sequence"/>
</dbReference>
<dbReference type="InterPro" id="IPR058934">
    <property type="entry name" value="YMC020W-like"/>
</dbReference>
<proteinExistence type="predicted"/>
<dbReference type="RefSeq" id="XP_001834570.2">
    <property type="nucleotide sequence ID" value="XM_001834518.2"/>
</dbReference>
<feature type="compositionally biased region" description="Basic and acidic residues" evidence="1">
    <location>
        <begin position="485"/>
        <end position="494"/>
    </location>
</feature>
<feature type="compositionally biased region" description="Acidic residues" evidence="1">
    <location>
        <begin position="362"/>
        <end position="371"/>
    </location>
</feature>
<accession>A8NKY0</accession>
<feature type="compositionally biased region" description="Basic and acidic residues" evidence="1">
    <location>
        <begin position="421"/>
        <end position="435"/>
    </location>
</feature>
<feature type="region of interest" description="Disordered" evidence="1">
    <location>
        <begin position="1"/>
        <end position="309"/>
    </location>
</feature>
<comment type="caution">
    <text evidence="3">The sequence shown here is derived from an EMBL/GenBank/DDBJ whole genome shotgun (WGS) entry which is preliminary data.</text>
</comment>
<keyword evidence="4" id="KW-1185">Reference proteome</keyword>
<feature type="compositionally biased region" description="Polar residues" evidence="1">
    <location>
        <begin position="265"/>
        <end position="276"/>
    </location>
</feature>
<feature type="domain" description="YMC020W-like alpha/beta hydrolase" evidence="2">
    <location>
        <begin position="776"/>
        <end position="867"/>
    </location>
</feature>
<evidence type="ECO:0000313" key="4">
    <source>
        <dbReference type="Proteomes" id="UP000001861"/>
    </source>
</evidence>
<dbReference type="eggNOG" id="ENOG502QR2T">
    <property type="taxonomic scope" value="Eukaryota"/>
</dbReference>
<feature type="compositionally biased region" description="Low complexity" evidence="1">
    <location>
        <begin position="583"/>
        <end position="618"/>
    </location>
</feature>
<evidence type="ECO:0000259" key="2">
    <source>
        <dbReference type="Pfam" id="PF26147"/>
    </source>
</evidence>
<dbReference type="HOGENOM" id="CLU_004112_1_0_1"/>
<feature type="compositionally biased region" description="Basic and acidic residues" evidence="1">
    <location>
        <begin position="277"/>
        <end position="287"/>
    </location>
</feature>
<feature type="compositionally biased region" description="Basic and acidic residues" evidence="1">
    <location>
        <begin position="443"/>
        <end position="453"/>
    </location>
</feature>
<feature type="region of interest" description="Disordered" evidence="1">
    <location>
        <begin position="578"/>
        <end position="637"/>
    </location>
</feature>
<sequence length="1155" mass="122449">MKTKTKTDPYPDSSELSGLPSSEPSDLASQSQSEQPTSTAPPLASQVSGSTKEAELKDNTNEKDTVSVQDKDRNRDRVGFGFGFGLPGLGLGVSAAKGSVDVKKQDVTKEKKKQENVHEEEKEKVNVNANEEKEKEKEASSSSGGASSGRGRGRGRGGAVSIDETPIMADGKGSVDGGLSGEGESPRDGNDVANAGDMPREGNGTAKTAGGSDGEREALGQGGEGKAEGEEEENGNKGDGSGDRNKVGDDRDGGGEGEEGTRGESPSNASATASSQDPKEGSKKDDGVEGGGSCGSGGDGARAGVGSLGETNPIEASIHANRSGWASFFSSRALMVKAIGYGSELAKKEDEVKRDEHGAEIMDIDESDDEGQGSTLEGGDDGAKGDQEKDKKDVSSLVVATTKALIPQLPIKSSSASTKSSKSDSSKDVKPEPPAEKPAPPLTRDEDLKDKVSDSVPTTKPGSKPSSGKSTPVPVSPSKSTMNKDSPKEKEKARSAPVTPKRNNSPAPSTKKAGPPPPPNLVLPTWDDIFHTPPRSVVPPPPPLSRSNSSSEDSSPGPSTSTILGKTMKFVSGVLFSKDDHQSQQQSHQRARSSSQVRRGSTSGNRHSSSSSRPTNSSRLRRSSSGVGGVGGPLDLGTLLEQERQKRFERFGEELPKAWKVLHNGTIGSGGSPAPIEGVDVGLGDTSANTGVNATIGTRVPGLGDSQGQAIHDVLRGCRRVVVIGVHGWFPVADGELTRLVTAIGAVMRTVLGEACATPVVRMRHGGSYFLAQCFEPTGTSSKFANMMEQALREFEDAHGVQLEKVTKIPLEGEGTIQRRVESNLLANSEWMSDLHEADAVIVATHSQGSVVSTHLLDRLIADKHIRTSVEPIEVSGADSFPSAVGVNVSPGRKPQRVCCLALCGIHLGPLRYLSGSSLVQPYIQYFESTAARELFEFQNTESAVSKAYVQALRNVLHHGVKMVYIASLNDQVVPIYSGIFTAASHPMILRALYIDGDAYHSSDFLSNLLVLLLRLRNSGIPDGGLIAHLSEATAGSLSGIGHSTAYEELSCYSLAVRYLFEANDGLAPYPDLQLESFDAAHEQNDYEIPWSLRDVIADERVIHYFSKEVSQLRDAFREWQPKTTILRDLKRKLQPIQRLPSSFSSTIYSTTSKL</sequence>
<dbReference type="InParanoid" id="A8NKY0"/>
<evidence type="ECO:0000256" key="1">
    <source>
        <dbReference type="SAM" id="MobiDB-lite"/>
    </source>
</evidence>
<dbReference type="OrthoDB" id="5598028at2759"/>
<dbReference type="GeneID" id="6011085"/>
<feature type="compositionally biased region" description="Basic and acidic residues" evidence="1">
    <location>
        <begin position="100"/>
        <end position="139"/>
    </location>
</feature>
<dbReference type="Pfam" id="PF26147">
    <property type="entry name" value="AB_HYDROLASE_YMC0-YMC35"/>
    <property type="match status" value="2"/>
</dbReference>
<feature type="compositionally biased region" description="Basic and acidic residues" evidence="1">
    <location>
        <begin position="345"/>
        <end position="360"/>
    </location>
</feature>
<feature type="compositionally biased region" description="Low complexity" evidence="1">
    <location>
        <begin position="455"/>
        <end position="481"/>
    </location>
</feature>
<reference evidence="3 4" key="1">
    <citation type="journal article" date="2010" name="Proc. Natl. Acad. Sci. U.S.A.">
        <title>Insights into evolution of multicellular fungi from the assembled chromosomes of the mushroom Coprinopsis cinerea (Coprinus cinereus).</title>
        <authorList>
            <person name="Stajich J.E."/>
            <person name="Wilke S.K."/>
            <person name="Ahren D."/>
            <person name="Au C.H."/>
            <person name="Birren B.W."/>
            <person name="Borodovsky M."/>
            <person name="Burns C."/>
            <person name="Canback B."/>
            <person name="Casselton L.A."/>
            <person name="Cheng C.K."/>
            <person name="Deng J."/>
            <person name="Dietrich F.S."/>
            <person name="Fargo D.C."/>
            <person name="Farman M.L."/>
            <person name="Gathman A.C."/>
            <person name="Goldberg J."/>
            <person name="Guigo R."/>
            <person name="Hoegger P.J."/>
            <person name="Hooker J.B."/>
            <person name="Huggins A."/>
            <person name="James T.Y."/>
            <person name="Kamada T."/>
            <person name="Kilaru S."/>
            <person name="Kodira C."/>
            <person name="Kues U."/>
            <person name="Kupfer D."/>
            <person name="Kwan H.S."/>
            <person name="Lomsadze A."/>
            <person name="Li W."/>
            <person name="Lilly W.W."/>
            <person name="Ma L.J."/>
            <person name="Mackey A.J."/>
            <person name="Manning G."/>
            <person name="Martin F."/>
            <person name="Muraguchi H."/>
            <person name="Natvig D.O."/>
            <person name="Palmerini H."/>
            <person name="Ramesh M.A."/>
            <person name="Rehmeyer C.J."/>
            <person name="Roe B.A."/>
            <person name="Shenoy N."/>
            <person name="Stanke M."/>
            <person name="Ter-Hovhannisyan V."/>
            <person name="Tunlid A."/>
            <person name="Velagapudi R."/>
            <person name="Vision T.J."/>
            <person name="Zeng Q."/>
            <person name="Zolan M.E."/>
            <person name="Pukkila P.J."/>
        </authorList>
    </citation>
    <scope>NUCLEOTIDE SEQUENCE [LARGE SCALE GENOMIC DNA]</scope>
    <source>
        <strain evidence="4">Okayama-7 / 130 / ATCC MYA-4618 / FGSC 9003</strain>
    </source>
</reference>
<feature type="compositionally biased region" description="Gly residues" evidence="1">
    <location>
        <begin position="80"/>
        <end position="91"/>
    </location>
</feature>
<name>A8NKY0_COPC7</name>
<feature type="compositionally biased region" description="Basic and acidic residues" evidence="1">
    <location>
        <begin position="52"/>
        <end position="78"/>
    </location>
</feature>
<feature type="compositionally biased region" description="Low complexity" evidence="1">
    <location>
        <begin position="11"/>
        <end position="27"/>
    </location>
</feature>